<dbReference type="CDD" id="cd06223">
    <property type="entry name" value="PRTases_typeI"/>
    <property type="match status" value="1"/>
</dbReference>
<dbReference type="AlphaFoldDB" id="A0A3D8GT03"/>
<evidence type="ECO:0000256" key="1">
    <source>
        <dbReference type="ARBA" id="ARBA00008007"/>
    </source>
</evidence>
<dbReference type="SUPFAM" id="SSF53271">
    <property type="entry name" value="PRTase-like"/>
    <property type="match status" value="1"/>
</dbReference>
<proteinExistence type="inferred from homology"/>
<dbReference type="PANTHER" id="PTHR47505">
    <property type="entry name" value="DNA UTILIZATION PROTEIN YHGH"/>
    <property type="match status" value="1"/>
</dbReference>
<dbReference type="Pfam" id="PF18912">
    <property type="entry name" value="DZR_2"/>
    <property type="match status" value="1"/>
</dbReference>
<dbReference type="Proteomes" id="UP000257144">
    <property type="component" value="Unassembled WGS sequence"/>
</dbReference>
<sequence>MLFTTIRCLLCGNESDEEESWTNLFAKASEYITCEPCRKRLKRVDGSQCGICGRPFLGYDEKFRVGELCGDCHRWEQDVEWAGVLTRNRSLYVYNDFLKEVIARFKYRGDYILAKVFSELAAEEIRKLKPDILVPIPLSPERMYERGFNQAEAIVRESGLRYEMLIARDHGEKQSKKSREARIHLPQVFRLVENPVCTGKNILLIDDIYTTGSTLRHAAKLLKGEGACQIMSLTIARG</sequence>
<name>A0A3D8GT03_9BACI</name>
<evidence type="ECO:0000313" key="4">
    <source>
        <dbReference type="EMBL" id="RDU37593.1"/>
    </source>
</evidence>
<dbReference type="InterPro" id="IPR000836">
    <property type="entry name" value="PRTase_dom"/>
</dbReference>
<comment type="similarity">
    <text evidence="1">Belongs to the ComF/GntX family.</text>
</comment>
<dbReference type="InterPro" id="IPR051910">
    <property type="entry name" value="ComF/GntX_DNA_util-trans"/>
</dbReference>
<feature type="domain" description="Phosphoribosyltransferase" evidence="2">
    <location>
        <begin position="116"/>
        <end position="236"/>
    </location>
</feature>
<dbReference type="PANTHER" id="PTHR47505:SF1">
    <property type="entry name" value="DNA UTILIZATION PROTEIN YHGH"/>
    <property type="match status" value="1"/>
</dbReference>
<dbReference type="OrthoDB" id="9779910at2"/>
<evidence type="ECO:0000259" key="3">
    <source>
        <dbReference type="Pfam" id="PF18912"/>
    </source>
</evidence>
<evidence type="ECO:0000313" key="5">
    <source>
        <dbReference type="Proteomes" id="UP000257144"/>
    </source>
</evidence>
<dbReference type="RefSeq" id="WP_115451264.1">
    <property type="nucleotide sequence ID" value="NZ_QNQT01000002.1"/>
</dbReference>
<organism evidence="4 5">
    <name type="scientific">Neobacillus piezotolerans</name>
    <dbReference type="NCBI Taxonomy" id="2259171"/>
    <lineage>
        <taxon>Bacteria</taxon>
        <taxon>Bacillati</taxon>
        <taxon>Bacillota</taxon>
        <taxon>Bacilli</taxon>
        <taxon>Bacillales</taxon>
        <taxon>Bacillaceae</taxon>
        <taxon>Neobacillus</taxon>
    </lineage>
</organism>
<protein>
    <submittedName>
        <fullName evidence="4">ComF family protein</fullName>
    </submittedName>
</protein>
<feature type="domain" description="Double zinc ribbon" evidence="3">
    <location>
        <begin position="7"/>
        <end position="72"/>
    </location>
</feature>
<reference evidence="4 5" key="1">
    <citation type="submission" date="2018-07" db="EMBL/GenBank/DDBJ databases">
        <title>Bacillus sp. YLB-04 draft genome sequence.</title>
        <authorList>
            <person name="Yu L."/>
            <person name="Tang X."/>
        </authorList>
    </citation>
    <scope>NUCLEOTIDE SEQUENCE [LARGE SCALE GENOMIC DNA]</scope>
    <source>
        <strain evidence="4 5">YLB-04</strain>
    </source>
</reference>
<comment type="caution">
    <text evidence="4">The sequence shown here is derived from an EMBL/GenBank/DDBJ whole genome shotgun (WGS) entry which is preliminary data.</text>
</comment>
<accession>A0A3D8GT03</accession>
<dbReference type="InterPro" id="IPR044005">
    <property type="entry name" value="DZR_2"/>
</dbReference>
<dbReference type="Pfam" id="PF00156">
    <property type="entry name" value="Pribosyltran"/>
    <property type="match status" value="1"/>
</dbReference>
<evidence type="ECO:0000259" key="2">
    <source>
        <dbReference type="Pfam" id="PF00156"/>
    </source>
</evidence>
<dbReference type="EMBL" id="QNQT01000002">
    <property type="protein sequence ID" value="RDU37593.1"/>
    <property type="molecule type" value="Genomic_DNA"/>
</dbReference>
<dbReference type="Gene3D" id="3.40.50.2020">
    <property type="match status" value="1"/>
</dbReference>
<gene>
    <name evidence="4" type="ORF">DRW41_07060</name>
</gene>
<dbReference type="InterPro" id="IPR029057">
    <property type="entry name" value="PRTase-like"/>
</dbReference>
<keyword evidence="5" id="KW-1185">Reference proteome</keyword>